<evidence type="ECO:0000256" key="2">
    <source>
        <dbReference type="ARBA" id="ARBA00009142"/>
    </source>
</evidence>
<feature type="transmembrane region" description="Helical" evidence="8">
    <location>
        <begin position="6"/>
        <end position="26"/>
    </location>
</feature>
<name>A0A512C2U1_9HYPH</name>
<keyword evidence="4 8" id="KW-1003">Cell membrane</keyword>
<evidence type="ECO:0000256" key="3">
    <source>
        <dbReference type="ARBA" id="ARBA00022448"/>
    </source>
</evidence>
<dbReference type="EMBL" id="BJYU01000183">
    <property type="protein sequence ID" value="GEO18347.1"/>
    <property type="molecule type" value="Genomic_DNA"/>
</dbReference>
<dbReference type="PANTHER" id="PTHR30269">
    <property type="entry name" value="TRANSMEMBRANE PROTEIN YFCA"/>
    <property type="match status" value="1"/>
</dbReference>
<feature type="transmembrane region" description="Helical" evidence="8">
    <location>
        <begin position="169"/>
        <end position="193"/>
    </location>
</feature>
<feature type="transmembrane region" description="Helical" evidence="8">
    <location>
        <begin position="101"/>
        <end position="120"/>
    </location>
</feature>
<keyword evidence="7 8" id="KW-0472">Membrane</keyword>
<dbReference type="RefSeq" id="WP_147022976.1">
    <property type="nucleotide sequence ID" value="NZ_BJYU01000183.1"/>
</dbReference>
<feature type="transmembrane region" description="Helical" evidence="8">
    <location>
        <begin position="231"/>
        <end position="248"/>
    </location>
</feature>
<evidence type="ECO:0000256" key="8">
    <source>
        <dbReference type="RuleBase" id="RU363041"/>
    </source>
</evidence>
<feature type="transmembrane region" description="Helical" evidence="8">
    <location>
        <begin position="33"/>
        <end position="56"/>
    </location>
</feature>
<keyword evidence="5 8" id="KW-0812">Transmembrane</keyword>
<evidence type="ECO:0000256" key="1">
    <source>
        <dbReference type="ARBA" id="ARBA00004651"/>
    </source>
</evidence>
<evidence type="ECO:0000256" key="4">
    <source>
        <dbReference type="ARBA" id="ARBA00022475"/>
    </source>
</evidence>
<gene>
    <name evidence="9" type="ORF">MAE02_60430</name>
</gene>
<dbReference type="Proteomes" id="UP000321085">
    <property type="component" value="Unassembled WGS sequence"/>
</dbReference>
<accession>A0A512C2U1</accession>
<comment type="caution">
    <text evidence="9">The sequence shown here is derived from an EMBL/GenBank/DDBJ whole genome shotgun (WGS) entry which is preliminary data.</text>
</comment>
<comment type="similarity">
    <text evidence="2 8">Belongs to the 4-toluene sulfonate uptake permease (TSUP) (TC 2.A.102) family.</text>
</comment>
<dbReference type="AlphaFoldDB" id="A0A512C2U1"/>
<sequence>MLDVALWPIVSIGLTFFLAGIVKGVTGMGLPTVAMGLLGAFMSPVAAAGFLIVPSFVTNLWQLASGPSFTALVSRLWLMMLGVGLGTVASSSVLVSNNTRWTTVGLGAALVIYAGFTLLARHLSVPARLEKWLSPLIGLTTGAVTGGTGVFVIPAVPYLQALGLSKDDLIQGLGLSFTISTVALAVGLTWRGAFQLDDLAMSSLAILPAMAGMWLGQAIRSRVSPAAFRRWFLICLLLLGTELILRSVL</sequence>
<evidence type="ECO:0000256" key="7">
    <source>
        <dbReference type="ARBA" id="ARBA00023136"/>
    </source>
</evidence>
<dbReference type="Pfam" id="PF01925">
    <property type="entry name" value="TauE"/>
    <property type="match status" value="1"/>
</dbReference>
<dbReference type="InterPro" id="IPR002781">
    <property type="entry name" value="TM_pro_TauE-like"/>
</dbReference>
<organism evidence="9 10">
    <name type="scientific">Microvirga aerophila</name>
    <dbReference type="NCBI Taxonomy" id="670291"/>
    <lineage>
        <taxon>Bacteria</taxon>
        <taxon>Pseudomonadati</taxon>
        <taxon>Pseudomonadota</taxon>
        <taxon>Alphaproteobacteria</taxon>
        <taxon>Hyphomicrobiales</taxon>
        <taxon>Methylobacteriaceae</taxon>
        <taxon>Microvirga</taxon>
    </lineage>
</organism>
<comment type="subcellular location">
    <subcellularLocation>
        <location evidence="1 8">Cell membrane</location>
        <topology evidence="1 8">Multi-pass membrane protein</topology>
    </subcellularLocation>
</comment>
<dbReference type="PANTHER" id="PTHR30269:SF32">
    <property type="entry name" value="MEMBRANE TRANSPORTER PROTEIN-RELATED"/>
    <property type="match status" value="1"/>
</dbReference>
<reference evidence="9 10" key="1">
    <citation type="submission" date="2019-07" db="EMBL/GenBank/DDBJ databases">
        <title>Whole genome shotgun sequence of Microvirga aerophila NBRC 106136.</title>
        <authorList>
            <person name="Hosoyama A."/>
            <person name="Uohara A."/>
            <person name="Ohji S."/>
            <person name="Ichikawa N."/>
        </authorList>
    </citation>
    <scope>NUCLEOTIDE SEQUENCE [LARGE SCALE GENOMIC DNA]</scope>
    <source>
        <strain evidence="9 10">NBRC 106136</strain>
    </source>
</reference>
<feature type="transmembrane region" description="Helical" evidence="8">
    <location>
        <begin position="132"/>
        <end position="157"/>
    </location>
</feature>
<keyword evidence="6 8" id="KW-1133">Transmembrane helix</keyword>
<proteinExistence type="inferred from homology"/>
<keyword evidence="10" id="KW-1185">Reference proteome</keyword>
<keyword evidence="3" id="KW-0813">Transport</keyword>
<protein>
    <recommendedName>
        <fullName evidence="8">Probable membrane transporter protein</fullName>
    </recommendedName>
</protein>
<evidence type="ECO:0000256" key="5">
    <source>
        <dbReference type="ARBA" id="ARBA00022692"/>
    </source>
</evidence>
<feature type="transmembrane region" description="Helical" evidence="8">
    <location>
        <begin position="199"/>
        <end position="219"/>
    </location>
</feature>
<dbReference type="GO" id="GO:0005886">
    <property type="term" value="C:plasma membrane"/>
    <property type="evidence" value="ECO:0007669"/>
    <property type="project" value="UniProtKB-SubCell"/>
</dbReference>
<dbReference type="InterPro" id="IPR052017">
    <property type="entry name" value="TSUP"/>
</dbReference>
<evidence type="ECO:0000256" key="6">
    <source>
        <dbReference type="ARBA" id="ARBA00022989"/>
    </source>
</evidence>
<evidence type="ECO:0000313" key="9">
    <source>
        <dbReference type="EMBL" id="GEO18347.1"/>
    </source>
</evidence>
<feature type="transmembrane region" description="Helical" evidence="8">
    <location>
        <begin position="76"/>
        <end position="94"/>
    </location>
</feature>
<evidence type="ECO:0000313" key="10">
    <source>
        <dbReference type="Proteomes" id="UP000321085"/>
    </source>
</evidence>